<evidence type="ECO:0000256" key="1">
    <source>
        <dbReference type="ARBA" id="ARBA00005843"/>
    </source>
</evidence>
<evidence type="ECO:0000313" key="6">
    <source>
        <dbReference type="Proteomes" id="UP000184255"/>
    </source>
</evidence>
<dbReference type="Pfam" id="PF00069">
    <property type="entry name" value="Pkinase"/>
    <property type="match status" value="1"/>
</dbReference>
<evidence type="ECO:0000313" key="5">
    <source>
        <dbReference type="EMBL" id="CVK94799.1"/>
    </source>
</evidence>
<dbReference type="Gene3D" id="1.25.40.20">
    <property type="entry name" value="Ankyrin repeat-containing domain"/>
    <property type="match status" value="3"/>
</dbReference>
<dbReference type="GO" id="GO:0004674">
    <property type="term" value="F:protein serine/threonine kinase activity"/>
    <property type="evidence" value="ECO:0007669"/>
    <property type="project" value="TreeGrafter"/>
</dbReference>
<dbReference type="PANTHER" id="PTHR44329">
    <property type="entry name" value="SERINE/THREONINE-PROTEIN KINASE TNNI3K-RELATED"/>
    <property type="match status" value="1"/>
</dbReference>
<dbReference type="Pfam" id="PF00023">
    <property type="entry name" value="Ank"/>
    <property type="match status" value="2"/>
</dbReference>
<feature type="repeat" description="ANK" evidence="2">
    <location>
        <begin position="880"/>
        <end position="912"/>
    </location>
</feature>
<dbReference type="VEuPathDB" id="FungiDB:FMAN_13125"/>
<dbReference type="SUPFAM" id="SSF56112">
    <property type="entry name" value="Protein kinase-like (PK-like)"/>
    <property type="match status" value="1"/>
</dbReference>
<organism evidence="5 6">
    <name type="scientific">Fusarium mangiferae</name>
    <name type="common">Mango malformation disease fungus</name>
    <dbReference type="NCBI Taxonomy" id="192010"/>
    <lineage>
        <taxon>Eukaryota</taxon>
        <taxon>Fungi</taxon>
        <taxon>Dikarya</taxon>
        <taxon>Ascomycota</taxon>
        <taxon>Pezizomycotina</taxon>
        <taxon>Sordariomycetes</taxon>
        <taxon>Hypocreomycetidae</taxon>
        <taxon>Hypocreales</taxon>
        <taxon>Nectriaceae</taxon>
        <taxon>Fusarium</taxon>
        <taxon>Fusarium fujikuroi species complex</taxon>
    </lineage>
</organism>
<keyword evidence="2" id="KW-0040">ANK repeat</keyword>
<dbReference type="GO" id="GO:0005524">
    <property type="term" value="F:ATP binding"/>
    <property type="evidence" value="ECO:0007669"/>
    <property type="project" value="InterPro"/>
</dbReference>
<comment type="caution">
    <text evidence="5">The sequence shown here is derived from an EMBL/GenBank/DDBJ whole genome shotgun (WGS) entry which is preliminary data.</text>
</comment>
<dbReference type="RefSeq" id="XP_041683007.1">
    <property type="nucleotide sequence ID" value="XM_041832556.1"/>
</dbReference>
<feature type="repeat" description="ANK" evidence="2">
    <location>
        <begin position="1024"/>
        <end position="1050"/>
    </location>
</feature>
<name>A0A1L7TA41_FUSMA</name>
<evidence type="ECO:0000259" key="4">
    <source>
        <dbReference type="PROSITE" id="PS50011"/>
    </source>
</evidence>
<dbReference type="PROSITE" id="PS50088">
    <property type="entry name" value="ANK_REPEAT"/>
    <property type="match status" value="2"/>
</dbReference>
<dbReference type="InterPro" id="IPR011009">
    <property type="entry name" value="Kinase-like_dom_sf"/>
</dbReference>
<feature type="domain" description="Protein kinase" evidence="4">
    <location>
        <begin position="76"/>
        <end position="474"/>
    </location>
</feature>
<reference evidence="6" key="1">
    <citation type="journal article" date="2016" name="Genome Biol. Evol.">
        <title>Comparative 'omics' of the Fusarium fujikuroi species complex highlights differences in genetic potential and metabolite synthesis.</title>
        <authorList>
            <person name="Niehaus E.-M."/>
            <person name="Muensterkoetter M."/>
            <person name="Proctor R.H."/>
            <person name="Brown D.W."/>
            <person name="Sharon A."/>
            <person name="Idan Y."/>
            <person name="Oren-Young L."/>
            <person name="Sieber C.M."/>
            <person name="Novak O."/>
            <person name="Pencik A."/>
            <person name="Tarkowska D."/>
            <person name="Hromadova K."/>
            <person name="Freeman S."/>
            <person name="Maymon M."/>
            <person name="Elazar M."/>
            <person name="Youssef S.A."/>
            <person name="El-Shabrawy E.S.M."/>
            <person name="Shalaby A.B.A."/>
            <person name="Houterman P."/>
            <person name="Brock N.L."/>
            <person name="Burkhardt I."/>
            <person name="Tsavkelova E.A."/>
            <person name="Dickschat J.S."/>
            <person name="Galuszka P."/>
            <person name="Gueldener U."/>
            <person name="Tudzynski B."/>
        </authorList>
    </citation>
    <scope>NUCLEOTIDE SEQUENCE [LARGE SCALE GENOMIC DNA]</scope>
    <source>
        <strain evidence="6">MRC7560</strain>
    </source>
</reference>
<dbReference type="EMBL" id="FCQH01000007">
    <property type="protein sequence ID" value="CVK94799.1"/>
    <property type="molecule type" value="Genomic_DNA"/>
</dbReference>
<dbReference type="InterPro" id="IPR002110">
    <property type="entry name" value="Ankyrin_rpt"/>
</dbReference>
<dbReference type="PROSITE" id="PS00108">
    <property type="entry name" value="PROTEIN_KINASE_ST"/>
    <property type="match status" value="1"/>
</dbReference>
<dbReference type="Gene3D" id="1.10.510.10">
    <property type="entry name" value="Transferase(Phosphotransferase) domain 1"/>
    <property type="match status" value="1"/>
</dbReference>
<dbReference type="SMART" id="SM00220">
    <property type="entry name" value="S_TKc"/>
    <property type="match status" value="1"/>
</dbReference>
<proteinExistence type="inferred from homology"/>
<dbReference type="PROSITE" id="PS50011">
    <property type="entry name" value="PROTEIN_KINASE_DOM"/>
    <property type="match status" value="1"/>
</dbReference>
<feature type="region of interest" description="Disordered" evidence="3">
    <location>
        <begin position="22"/>
        <end position="41"/>
    </location>
</feature>
<dbReference type="AlphaFoldDB" id="A0A1L7TA41"/>
<sequence length="1157" mass="128709">MEQQELVDPPSVVEAMATLELNSPRTTESSPGDITSSNSNVSTELSPIEALSLICPISVLAICASPFQPASHEMLWRTQMQIAAGSYGRVPVGHLLKEEMNSNLTHFSGRKSRYPGDIELVAFKSLRDVDEVITEIGDHKETPSTIHFKDIIPELTLLATPKILYHENIVDLLGYVWEPYGGVGQVRYAPTLILEFTELGSLRLFLKSTPDLDVSRRIRLCADICQALITLHHEIEVMGQHVGVFHGDLKPDNILIFEDKAEGCYIAKLCDLGSCMRYSVHTPLDANQVTPGTQGWGSPESTGSEGQLIHLLSSEISSFGLLVAYIILGMDAYQIPEVKGFLMSAYLSSGAIHGHDEAAEKMRRAQQWMINTHFDLFVGSIFTAVKDMKLPEKEDAIVRSVLHQTLAFAPEQRAQTFSDIFDSLDVKYTKGKHRTPTEPILNTMDDPTSRLSIHWALALVTSTATMDHHFHEWLGQHLEVVFNHLISKNSITLTSIISHVALLRGLLAFLPPNVGSKMAAGETWLKQAASYGDPDVSVLAYRLLEAQGCNNSTDFTDCLVRAAKAGSILARESGLVTPSLITDIDENVFLVSVQDSFQENAIWPMHLLAFLRDECEVQGLIEIFIGQQWDLQTQTWLGIDQVNGGYLTYSMTMPGTALHWAVQMNNLVAVKALVEAGATPYTFTERRRNAWAVAVGARLLPIIIYFVESCACTDVAARRHWTVEALFYGLPEAYLACGERYVEACCKTFRYLFGKGILPRREAYASTVSLGSGDDRLLKRLLDEDYDEKRDLAMVKRLLIDSVINGDIAAVQILLGYLPQFETSDYAIHALTSAITSRAAEEDAVFKLLLQHVSKSFDINVRFTHLHVITHQSPVISDIEGHTLLHSAFDHGKVNMAIELLDKGADPTILSVDKKAPEDGMNAFGRLFFANTHHNHLALKRFLQSEYIREHPDFLFENAIILPASNCNIFHFLTSDESSRVYDSFVHQITALNELLAQMRKTPSSKTRVKDLLNAQRVGAGGELGLTPLHSAAVSGFADAVRLLVAKGADPLFRIMADPDNGIPGLSPLDLVDTRSLVAWKEDWLVHESTLPSYGVPWFEMGAPVAQKWATNYEERTWKTIRALKQVLIKTQAGAELWTKRVEFRSRNGLRIEKHIM</sequence>
<accession>A0A1L7TA41</accession>
<comment type="similarity">
    <text evidence="1">Belongs to the protein kinase superfamily. TKL Ser/Thr protein kinase family.</text>
</comment>
<dbReference type="SMART" id="SM00248">
    <property type="entry name" value="ANK"/>
    <property type="match status" value="3"/>
</dbReference>
<dbReference type="PROSITE" id="PS50297">
    <property type="entry name" value="ANK_REP_REGION"/>
    <property type="match status" value="2"/>
</dbReference>
<dbReference type="InterPro" id="IPR051681">
    <property type="entry name" value="Ser/Thr_Kinases-Pseudokinases"/>
</dbReference>
<dbReference type="SUPFAM" id="SSF48403">
    <property type="entry name" value="Ankyrin repeat"/>
    <property type="match status" value="2"/>
</dbReference>
<dbReference type="Proteomes" id="UP000184255">
    <property type="component" value="Unassembled WGS sequence"/>
</dbReference>
<dbReference type="InterPro" id="IPR036770">
    <property type="entry name" value="Ankyrin_rpt-contain_sf"/>
</dbReference>
<dbReference type="InterPro" id="IPR000719">
    <property type="entry name" value="Prot_kinase_dom"/>
</dbReference>
<protein>
    <recommendedName>
        <fullName evidence="4">Protein kinase domain-containing protein</fullName>
    </recommendedName>
</protein>
<evidence type="ECO:0000256" key="2">
    <source>
        <dbReference type="PROSITE-ProRule" id="PRU00023"/>
    </source>
</evidence>
<gene>
    <name evidence="5" type="ORF">FMAN_13125</name>
</gene>
<keyword evidence="6" id="KW-1185">Reference proteome</keyword>
<dbReference type="GeneID" id="65092374"/>
<evidence type="ECO:0000256" key="3">
    <source>
        <dbReference type="SAM" id="MobiDB-lite"/>
    </source>
</evidence>
<dbReference type="InterPro" id="IPR008271">
    <property type="entry name" value="Ser/Thr_kinase_AS"/>
</dbReference>